<comment type="caution">
    <text evidence="3">The sequence shown here is derived from an EMBL/GenBank/DDBJ whole genome shotgun (WGS) entry which is preliminary data.</text>
</comment>
<proteinExistence type="predicted"/>
<feature type="domain" description="T6SS Phospholipase effector Tle1-like catalytic" evidence="2">
    <location>
        <begin position="295"/>
        <end position="411"/>
    </location>
</feature>
<sequence length="708" mass="79301">MSSTLASPLQQRHANPSAKNDFFLPSEISDLDSFEESREINSAPLSPCDTNLFFGFFFDGTGNNYEDSLNQNDHSHSNVARLYSAYPGLSVPGILPPQTDWQTNLADYDNFFRIYIPGVGTRFTQLGDTGEGFWDETLGGGTARWGQVRILWALAQAINAVSRYFLKQSLIDHEMVRRASSSGEMNAQALNSDPFARPTRATAVDQVNQRIPRTLVQWLRTLHTAIAPHMTGPEGAQPQNKDPSIVKRIYLSAFGFSRGATEARAFANWLVKLCEIDAELTGRDSAGLTLAGFPVTFDYLGLFDTVASVGIANLIPIADGHAAWGDAETSLAIPANVSRCLHLVSAHENRRSFPLDSIYNDRSKPGNGEEIVFPGVHSDIGGGYRPGSQGKGTDNIGRDMLSKIPLAVMYKDARLSGVPFKLELALPDDQDAFKISTRTITDFNAYLDTCHLKSGDTGTLMREHWRKGIEWRLNNHRQGGVFTLKSYQRAPQYQQNNLASSYNQFREELERFETWQSLKRAGFFGRAALFIKDYLVMGPGWIVNQIEKAPSLLDPSVVDDWERIEEFSDELGTPPAAVETMMDEYVHDSIAGFLIKWLTRDEVITYLDSLVARKNIIDNSRFWESRRGIYLSDEERSYAEYYERTGRIPEMSELGGRENYILGGGYLRFRRVYAGADDQILALLAPDSHREDSRLALIRSTENELKAS</sequence>
<gene>
    <name evidence="3" type="ORF">CLV83_0633</name>
</gene>
<organism evidence="3 4">
    <name type="scientific">Marinobacterium mangrovicola</name>
    <dbReference type="NCBI Taxonomy" id="1476959"/>
    <lineage>
        <taxon>Bacteria</taxon>
        <taxon>Pseudomonadati</taxon>
        <taxon>Pseudomonadota</taxon>
        <taxon>Gammaproteobacteria</taxon>
        <taxon>Oceanospirillales</taxon>
        <taxon>Oceanospirillaceae</taxon>
        <taxon>Marinobacterium</taxon>
    </lineage>
</organism>
<dbReference type="EMBL" id="SMFU01000007">
    <property type="protein sequence ID" value="TCK08546.1"/>
    <property type="molecule type" value="Genomic_DNA"/>
</dbReference>
<evidence type="ECO:0000259" key="2">
    <source>
        <dbReference type="Pfam" id="PF09994"/>
    </source>
</evidence>
<dbReference type="GO" id="GO:0016787">
    <property type="term" value="F:hydrolase activity"/>
    <property type="evidence" value="ECO:0007669"/>
    <property type="project" value="UniProtKB-KW"/>
</dbReference>
<reference evidence="3 4" key="1">
    <citation type="submission" date="2019-03" db="EMBL/GenBank/DDBJ databases">
        <title>Genomic Encyclopedia of Archaeal and Bacterial Type Strains, Phase II (KMG-II): from individual species to whole genera.</title>
        <authorList>
            <person name="Goeker M."/>
        </authorList>
    </citation>
    <scope>NUCLEOTIDE SEQUENCE [LARGE SCALE GENOMIC DNA]</scope>
    <source>
        <strain evidence="3 4">DSM 27697</strain>
    </source>
</reference>
<dbReference type="OrthoDB" id="4378831at2"/>
<protein>
    <submittedName>
        <fullName evidence="3">Putative alpha/beta hydrolase family protein DUF2235</fullName>
    </submittedName>
</protein>
<dbReference type="PANTHER" id="PTHR33840">
    <property type="match status" value="1"/>
</dbReference>
<feature type="compositionally biased region" description="Polar residues" evidence="1">
    <location>
        <begin position="1"/>
        <end position="18"/>
    </location>
</feature>
<dbReference type="RefSeq" id="WP_132287357.1">
    <property type="nucleotide sequence ID" value="NZ_SMFU01000007.1"/>
</dbReference>
<name>A0A4V2PEC8_9GAMM</name>
<keyword evidence="4" id="KW-1185">Reference proteome</keyword>
<evidence type="ECO:0000313" key="3">
    <source>
        <dbReference type="EMBL" id="TCK08546.1"/>
    </source>
</evidence>
<keyword evidence="3" id="KW-0378">Hydrolase</keyword>
<dbReference type="InterPro" id="IPR018712">
    <property type="entry name" value="Tle1-like_cat"/>
</dbReference>
<dbReference type="Proteomes" id="UP000294546">
    <property type="component" value="Unassembled WGS sequence"/>
</dbReference>
<feature type="region of interest" description="Disordered" evidence="1">
    <location>
        <begin position="1"/>
        <end position="21"/>
    </location>
</feature>
<dbReference type="AlphaFoldDB" id="A0A4V2PEC8"/>
<evidence type="ECO:0000313" key="4">
    <source>
        <dbReference type="Proteomes" id="UP000294546"/>
    </source>
</evidence>
<dbReference type="PANTHER" id="PTHR33840:SF1">
    <property type="entry name" value="TLE1 PHOSPHOLIPASE DOMAIN-CONTAINING PROTEIN"/>
    <property type="match status" value="1"/>
</dbReference>
<dbReference type="Pfam" id="PF09994">
    <property type="entry name" value="T6SS_Tle1-like_cat"/>
    <property type="match status" value="1"/>
</dbReference>
<evidence type="ECO:0000256" key="1">
    <source>
        <dbReference type="SAM" id="MobiDB-lite"/>
    </source>
</evidence>
<accession>A0A4V2PEC8</accession>